<organism evidence="2 3">
    <name type="scientific">Shewanella electrodiphila</name>
    <dbReference type="NCBI Taxonomy" id="934143"/>
    <lineage>
        <taxon>Bacteria</taxon>
        <taxon>Pseudomonadati</taxon>
        <taxon>Pseudomonadota</taxon>
        <taxon>Gammaproteobacteria</taxon>
        <taxon>Alteromonadales</taxon>
        <taxon>Shewanellaceae</taxon>
        <taxon>Shewanella</taxon>
    </lineage>
</organism>
<accession>A0ABT0KP11</accession>
<proteinExistence type="predicted"/>
<dbReference type="RefSeq" id="WP_248955581.1">
    <property type="nucleotide sequence ID" value="NZ_JAKIKU010000004.1"/>
</dbReference>
<gene>
    <name evidence="2" type="ORF">L2737_09585</name>
</gene>
<keyword evidence="3" id="KW-1185">Reference proteome</keyword>
<evidence type="ECO:0000313" key="2">
    <source>
        <dbReference type="EMBL" id="MCL1045576.1"/>
    </source>
</evidence>
<reference evidence="2 3" key="1">
    <citation type="submission" date="2022-01" db="EMBL/GenBank/DDBJ databases">
        <title>Whole genome-based taxonomy of the Shewanellaceae.</title>
        <authorList>
            <person name="Martin-Rodriguez A.J."/>
        </authorList>
    </citation>
    <scope>NUCLEOTIDE SEQUENCE [LARGE SCALE GENOMIC DNA]</scope>
    <source>
        <strain evidence="2 3">DSM 24955</strain>
    </source>
</reference>
<evidence type="ECO:0000259" key="1">
    <source>
        <dbReference type="Pfam" id="PF25583"/>
    </source>
</evidence>
<protein>
    <submittedName>
        <fullName evidence="2">WYL domain-containing transcriptional regulator</fullName>
    </submittedName>
</protein>
<dbReference type="InterPro" id="IPR057727">
    <property type="entry name" value="WCX_dom"/>
</dbReference>
<comment type="caution">
    <text evidence="2">The sequence shown here is derived from an EMBL/GenBank/DDBJ whole genome shotgun (WGS) entry which is preliminary data.</text>
</comment>
<dbReference type="Pfam" id="PF25583">
    <property type="entry name" value="WCX"/>
    <property type="match status" value="1"/>
</dbReference>
<dbReference type="EMBL" id="JAKIKU010000004">
    <property type="protein sequence ID" value="MCL1045576.1"/>
    <property type="molecule type" value="Genomic_DNA"/>
</dbReference>
<feature type="domain" description="WCX" evidence="1">
    <location>
        <begin position="251"/>
        <end position="324"/>
    </location>
</feature>
<dbReference type="Proteomes" id="UP001202134">
    <property type="component" value="Unassembled WGS sequence"/>
</dbReference>
<sequence length="373" mass="42023">MQTNIQRQLAMLEQIPRHPRKITANVLTERLQDRDFDVGLRTVQRELKSMCDMGLFGLELDDRCKPFGWSISACWRGLNLTLMDHHMALAFHTLKHSAAQLLPPQSVKQLTPYFERADQVLASDPDNPWLYWACRVAQLPEPSPLIYSEQDSAAFKLVQYALLHKRQIACQIQKVIKGQCYWVDYSPINPEGITISEGVALLAFTVGSVHTKRYVQSIDLLNDIRVLDTPAVTRDDFDINLSGTETQSNIINIELLVSASASFILRKAKLSENQTIQLLKDGRYQVKATVNDNKRLRAFLWEMADNIEVVAPEKLRAHFTRLISKVSIQYQSRTIDSNGINSNGIDSNDINSNGIDSNDIDANATSEIVAIAG</sequence>
<name>A0ABT0KP11_9GAMM</name>
<evidence type="ECO:0000313" key="3">
    <source>
        <dbReference type="Proteomes" id="UP001202134"/>
    </source>
</evidence>